<dbReference type="Proteomes" id="UP000010552">
    <property type="component" value="Unassembled WGS sequence"/>
</dbReference>
<sequence>MNLNIMKVKAKMRTAMELIIPIRGFAVPEDHGKETLNPTNQYQFDKVGILTLSQDVFDLGHPYLLKTMVQSHLADHKQFASLECGIVPVTSDCQYLFPAKVVSGLTKRVTIAHEDHVELHYTKGTVEAGLAVDTNL</sequence>
<evidence type="ECO:0000313" key="1">
    <source>
        <dbReference type="EMBL" id="ELK08536.1"/>
    </source>
</evidence>
<dbReference type="STRING" id="9402.L5KCM3"/>
<reference evidence="2" key="1">
    <citation type="journal article" date="2013" name="Science">
        <title>Comparative analysis of bat genomes provides insight into the evolution of flight and immunity.</title>
        <authorList>
            <person name="Zhang G."/>
            <person name="Cowled C."/>
            <person name="Shi Z."/>
            <person name="Huang Z."/>
            <person name="Bishop-Lilly K.A."/>
            <person name="Fang X."/>
            <person name="Wynne J.W."/>
            <person name="Xiong Z."/>
            <person name="Baker M.L."/>
            <person name="Zhao W."/>
            <person name="Tachedjian M."/>
            <person name="Zhu Y."/>
            <person name="Zhou P."/>
            <person name="Jiang X."/>
            <person name="Ng J."/>
            <person name="Yang L."/>
            <person name="Wu L."/>
            <person name="Xiao J."/>
            <person name="Feng Y."/>
            <person name="Chen Y."/>
            <person name="Sun X."/>
            <person name="Zhang Y."/>
            <person name="Marsh G.A."/>
            <person name="Crameri G."/>
            <person name="Broder C.C."/>
            <person name="Frey K.G."/>
            <person name="Wang L.F."/>
            <person name="Wang J."/>
        </authorList>
    </citation>
    <scope>NUCLEOTIDE SEQUENCE [LARGE SCALE GENOMIC DNA]</scope>
</reference>
<evidence type="ECO:0000313" key="2">
    <source>
        <dbReference type="Proteomes" id="UP000010552"/>
    </source>
</evidence>
<accession>L5KCM3</accession>
<proteinExistence type="predicted"/>
<gene>
    <name evidence="1" type="ORF">PAL_GLEAN10021347</name>
</gene>
<protein>
    <submittedName>
        <fullName evidence="1">THO complex subunit 5 like protein</fullName>
    </submittedName>
</protein>
<organism evidence="1 2">
    <name type="scientific">Pteropus alecto</name>
    <name type="common">Black flying fox</name>
    <dbReference type="NCBI Taxonomy" id="9402"/>
    <lineage>
        <taxon>Eukaryota</taxon>
        <taxon>Metazoa</taxon>
        <taxon>Chordata</taxon>
        <taxon>Craniata</taxon>
        <taxon>Vertebrata</taxon>
        <taxon>Euteleostomi</taxon>
        <taxon>Mammalia</taxon>
        <taxon>Eutheria</taxon>
        <taxon>Laurasiatheria</taxon>
        <taxon>Chiroptera</taxon>
        <taxon>Yinpterochiroptera</taxon>
        <taxon>Pteropodoidea</taxon>
        <taxon>Pteropodidae</taxon>
        <taxon>Pteropodinae</taxon>
        <taxon>Pteropus</taxon>
    </lineage>
</organism>
<dbReference type="AlphaFoldDB" id="L5KCM3"/>
<dbReference type="EMBL" id="KB030886">
    <property type="protein sequence ID" value="ELK08536.1"/>
    <property type="molecule type" value="Genomic_DNA"/>
</dbReference>
<dbReference type="InParanoid" id="L5KCM3"/>
<name>L5KCM3_PTEAL</name>
<keyword evidence="2" id="KW-1185">Reference proteome</keyword>